<dbReference type="PANTHER" id="PTHR43132:SF6">
    <property type="entry name" value="HTH-TYPE TRANSCRIPTIONAL REPRESSOR CZRA"/>
    <property type="match status" value="1"/>
</dbReference>
<dbReference type="SMART" id="SM00418">
    <property type="entry name" value="HTH_ARSR"/>
    <property type="match status" value="1"/>
</dbReference>
<dbReference type="Proteomes" id="UP000029920">
    <property type="component" value="Unassembled WGS sequence"/>
</dbReference>
<keyword evidence="1" id="KW-0805">Transcription regulation</keyword>
<dbReference type="PANTHER" id="PTHR43132">
    <property type="entry name" value="ARSENICAL RESISTANCE OPERON REPRESSOR ARSR-RELATED"/>
    <property type="match status" value="1"/>
</dbReference>
<evidence type="ECO:0000313" key="6">
    <source>
        <dbReference type="Proteomes" id="UP000029920"/>
    </source>
</evidence>
<dbReference type="InterPro" id="IPR011991">
    <property type="entry name" value="ArsR-like_HTH"/>
</dbReference>
<dbReference type="InterPro" id="IPR051011">
    <property type="entry name" value="Metal_resp_trans_reg"/>
</dbReference>
<dbReference type="PROSITE" id="PS50987">
    <property type="entry name" value="HTH_ARSR_2"/>
    <property type="match status" value="1"/>
</dbReference>
<keyword evidence="6" id="KW-1185">Reference proteome</keyword>
<dbReference type="AlphaFoldDB" id="A0A4U8UIJ9"/>
<dbReference type="Pfam" id="PF01022">
    <property type="entry name" value="HTH_5"/>
    <property type="match status" value="1"/>
</dbReference>
<keyword evidence="2" id="KW-0238">DNA-binding</keyword>
<reference evidence="5 6" key="1">
    <citation type="journal article" date="2014" name="Genome Announc.">
        <title>Draft genome sequences of eight enterohepatic helicobacter species isolated from both laboratory and wild rodents.</title>
        <authorList>
            <person name="Sheh A."/>
            <person name="Shen Z."/>
            <person name="Fox J.G."/>
        </authorList>
    </citation>
    <scope>NUCLEOTIDE SEQUENCE [LARGE SCALE GENOMIC DNA]</scope>
    <source>
        <strain evidence="5 6">MIT-03-7007</strain>
    </source>
</reference>
<protein>
    <submittedName>
        <fullName evidence="5">Transcriptional regulator</fullName>
    </submittedName>
</protein>
<dbReference type="PRINTS" id="PR00778">
    <property type="entry name" value="HTHARSR"/>
</dbReference>
<comment type="caution">
    <text evidence="5">The sequence shown here is derived from an EMBL/GenBank/DDBJ whole genome shotgun (WGS) entry which is preliminary data.</text>
</comment>
<dbReference type="GO" id="GO:0003700">
    <property type="term" value="F:DNA-binding transcription factor activity"/>
    <property type="evidence" value="ECO:0007669"/>
    <property type="project" value="InterPro"/>
</dbReference>
<proteinExistence type="predicted"/>
<evidence type="ECO:0000256" key="3">
    <source>
        <dbReference type="ARBA" id="ARBA00023163"/>
    </source>
</evidence>
<keyword evidence="3" id="KW-0804">Transcription</keyword>
<evidence type="ECO:0000256" key="2">
    <source>
        <dbReference type="ARBA" id="ARBA00023125"/>
    </source>
</evidence>
<dbReference type="InterPro" id="IPR036390">
    <property type="entry name" value="WH_DNA-bd_sf"/>
</dbReference>
<dbReference type="InterPro" id="IPR036388">
    <property type="entry name" value="WH-like_DNA-bd_sf"/>
</dbReference>
<dbReference type="CDD" id="cd00090">
    <property type="entry name" value="HTH_ARSR"/>
    <property type="match status" value="1"/>
</dbReference>
<evidence type="ECO:0000313" key="5">
    <source>
        <dbReference type="EMBL" id="TLE16806.1"/>
    </source>
</evidence>
<gene>
    <name evidence="5" type="ORF">LS72_001595</name>
</gene>
<dbReference type="GO" id="GO:0003677">
    <property type="term" value="F:DNA binding"/>
    <property type="evidence" value="ECO:0007669"/>
    <property type="project" value="UniProtKB-KW"/>
</dbReference>
<organism evidence="5 6">
    <name type="scientific">Helicobacter apodemus</name>
    <dbReference type="NCBI Taxonomy" id="135569"/>
    <lineage>
        <taxon>Bacteria</taxon>
        <taxon>Pseudomonadati</taxon>
        <taxon>Campylobacterota</taxon>
        <taxon>Epsilonproteobacteria</taxon>
        <taxon>Campylobacterales</taxon>
        <taxon>Helicobacteraceae</taxon>
        <taxon>Helicobacter</taxon>
    </lineage>
</organism>
<dbReference type="InterPro" id="IPR001845">
    <property type="entry name" value="HTH_ArsR_DNA-bd_dom"/>
</dbReference>
<dbReference type="NCBIfam" id="NF033788">
    <property type="entry name" value="HTH_metalloreg"/>
    <property type="match status" value="1"/>
</dbReference>
<evidence type="ECO:0000259" key="4">
    <source>
        <dbReference type="PROSITE" id="PS50987"/>
    </source>
</evidence>
<dbReference type="Gene3D" id="1.10.10.10">
    <property type="entry name" value="Winged helix-like DNA-binding domain superfamily/Winged helix DNA-binding domain"/>
    <property type="match status" value="1"/>
</dbReference>
<dbReference type="EMBL" id="JRPC02000003">
    <property type="protein sequence ID" value="TLE16806.1"/>
    <property type="molecule type" value="Genomic_DNA"/>
</dbReference>
<accession>A0A4U8UIJ9</accession>
<dbReference type="SUPFAM" id="SSF46785">
    <property type="entry name" value="Winged helix' DNA-binding domain"/>
    <property type="match status" value="1"/>
</dbReference>
<dbReference type="RefSeq" id="WP_034553411.1">
    <property type="nucleotide sequence ID" value="NZ_JRPC02000003.1"/>
</dbReference>
<evidence type="ECO:0000256" key="1">
    <source>
        <dbReference type="ARBA" id="ARBA00023015"/>
    </source>
</evidence>
<feature type="domain" description="HTH arsR-type" evidence="4">
    <location>
        <begin position="20"/>
        <end position="113"/>
    </location>
</feature>
<sequence length="113" mass="13321">MPEISVDRQKILQQIVDVLPQEELLYELAELFKIFGDSSRIRILSLLQQEKLCVNEISFALNLSQSAVSHQLRILRHARLVRYQKQGKEVFYELDDDHIQKIFEQGLEHISEM</sequence>
<name>A0A4U8UIJ9_9HELI</name>